<evidence type="ECO:0000256" key="1">
    <source>
        <dbReference type="ARBA" id="ARBA00004571"/>
    </source>
</evidence>
<sequence>MNPSLSIKHLYFSILCLSILLLSSMAAKAQVGTITGHITSSDGKPAAFVNVTLKGATKGTTTSDEGNYLIKHVKPGSYTLIVSFVGLQTQEKQVSVVAGEVAQVDFVLSEASQQLSDVVVTGRKTMNEQPVNVGKIAIRPMDLPQSIAIIDREIMDQQQTLRISDVLRNANGVYTMGTTGGIQEEIAARGFAFGSNNTFRNGVRFNNGVMPETSSLEKVEILKGSSAILFGNVAAGGVLNLVTKKPKFENGGELSMRIGSYNFYKPSLDVYGAINNSDKIAYRLNTTYENAQSFRDEVKSERFYINPSVLFKATSKTDILVEGDYLKDNRTPDYGVGAFKYTILDVPRNRFLGASWGNYQVEQKSITTTITHRLNQNWQLRAIGGIQKYNSNLYATSRPTSFNAKDSTQLNRSLQRSANDETYFLAQVDLTGQFSTGFLKHNLLFGADADQYRSNSPSFGIYANLAKPDSIDARYDKINVFNLGEFASREDIPSAVKLSVTKNITGRGGVYLQDLLSISDKLKVLAGIRYTYIEISSNIYTNATKTTPASVSGVPTRYDHAFTPRFGIVYQPLKTTSIFTSYANSFNQNTAVDPSGATLPPSFIDQYEVGVKNDLFKGLLSANVTIYRIVNSNLSQVILQTSPNFNPDRPNAQELAGEVTSQGVEVDLSTRTVHGFSFIGGYSYNQTKYTKSNIFEVGSRLRYNPAHTANASMYYTFQNTGLKGFNVGLSSFYMAGMVAGRSTRLTIPNDAFRLIPLPNIFQLDASAGYSIHNVSLRLRITNLLNVLGYYAHDDNSINPIAPRQYAATVSYKF</sequence>
<keyword evidence="12 19" id="KW-0675">Receptor</keyword>
<keyword evidence="4 14" id="KW-1134">Transmembrane beta strand</keyword>
<keyword evidence="6 14" id="KW-0812">Transmembrane</keyword>
<dbReference type="Pfam" id="PF00593">
    <property type="entry name" value="TonB_dep_Rec_b-barrel"/>
    <property type="match status" value="1"/>
</dbReference>
<dbReference type="InterPro" id="IPR013784">
    <property type="entry name" value="Carb-bd-like_fold"/>
</dbReference>
<dbReference type="NCBIfam" id="TIGR01783">
    <property type="entry name" value="TonB-siderophor"/>
    <property type="match status" value="1"/>
</dbReference>
<dbReference type="InterPro" id="IPR039426">
    <property type="entry name" value="TonB-dep_rcpt-like"/>
</dbReference>
<dbReference type="InterPro" id="IPR010105">
    <property type="entry name" value="TonB_sidphr_rcpt"/>
</dbReference>
<dbReference type="Proteomes" id="UP001168528">
    <property type="component" value="Unassembled WGS sequence"/>
</dbReference>
<dbReference type="Gene3D" id="2.170.130.10">
    <property type="entry name" value="TonB-dependent receptor, plug domain"/>
    <property type="match status" value="1"/>
</dbReference>
<dbReference type="Pfam" id="PF07715">
    <property type="entry name" value="Plug"/>
    <property type="match status" value="1"/>
</dbReference>
<dbReference type="InterPro" id="IPR012910">
    <property type="entry name" value="Plug_dom"/>
</dbReference>
<evidence type="ECO:0000256" key="12">
    <source>
        <dbReference type="ARBA" id="ARBA00023170"/>
    </source>
</evidence>
<evidence type="ECO:0000256" key="13">
    <source>
        <dbReference type="ARBA" id="ARBA00023237"/>
    </source>
</evidence>
<keyword evidence="13 14" id="KW-0998">Cell outer membrane</keyword>
<keyword evidence="11 14" id="KW-0472">Membrane</keyword>
<dbReference type="InterPro" id="IPR000531">
    <property type="entry name" value="Beta-barrel_TonB"/>
</dbReference>
<evidence type="ECO:0000256" key="14">
    <source>
        <dbReference type="PROSITE-ProRule" id="PRU01360"/>
    </source>
</evidence>
<name>A0ABT8R7U1_9BACT</name>
<dbReference type="PANTHER" id="PTHR32552:SF68">
    <property type="entry name" value="FERRICHROME OUTER MEMBRANE TRANSPORTER_PHAGE RECEPTOR"/>
    <property type="match status" value="1"/>
</dbReference>
<dbReference type="InterPro" id="IPR037066">
    <property type="entry name" value="Plug_dom_sf"/>
</dbReference>
<comment type="caution">
    <text evidence="19">The sequence shown here is derived from an EMBL/GenBank/DDBJ whole genome shotgun (WGS) entry which is preliminary data.</text>
</comment>
<evidence type="ECO:0000313" key="20">
    <source>
        <dbReference type="Proteomes" id="UP001168528"/>
    </source>
</evidence>
<dbReference type="Pfam" id="PF13715">
    <property type="entry name" value="CarbopepD_reg_2"/>
    <property type="match status" value="1"/>
</dbReference>
<proteinExistence type="inferred from homology"/>
<reference evidence="19" key="1">
    <citation type="submission" date="2023-07" db="EMBL/GenBank/DDBJ databases">
        <title>The genome sequence of Rhodocytophaga aerolata KACC 12507.</title>
        <authorList>
            <person name="Zhang X."/>
        </authorList>
    </citation>
    <scope>NUCLEOTIDE SEQUENCE</scope>
    <source>
        <strain evidence="19">KACC 12507</strain>
    </source>
</reference>
<feature type="domain" description="TonB-dependent receptor-like beta-barrel" evidence="17">
    <location>
        <begin position="317"/>
        <end position="783"/>
    </location>
</feature>
<evidence type="ECO:0000256" key="9">
    <source>
        <dbReference type="ARBA" id="ARBA00023065"/>
    </source>
</evidence>
<dbReference type="InterPro" id="IPR036942">
    <property type="entry name" value="Beta-barrel_TonB_sf"/>
</dbReference>
<keyword evidence="3 14" id="KW-0813">Transport</keyword>
<comment type="similarity">
    <text evidence="2 14 15">Belongs to the TonB-dependent receptor family.</text>
</comment>
<feature type="signal peptide" evidence="16">
    <location>
        <begin position="1"/>
        <end position="29"/>
    </location>
</feature>
<dbReference type="Gene3D" id="2.40.170.20">
    <property type="entry name" value="TonB-dependent receptor, beta-barrel domain"/>
    <property type="match status" value="1"/>
</dbReference>
<evidence type="ECO:0000256" key="11">
    <source>
        <dbReference type="ARBA" id="ARBA00023136"/>
    </source>
</evidence>
<dbReference type="CDD" id="cd01347">
    <property type="entry name" value="ligand_gated_channel"/>
    <property type="match status" value="1"/>
</dbReference>
<gene>
    <name evidence="19" type="ORF">Q0590_18000</name>
</gene>
<evidence type="ECO:0000256" key="7">
    <source>
        <dbReference type="ARBA" id="ARBA00022729"/>
    </source>
</evidence>
<dbReference type="EMBL" id="JAUKPO010000010">
    <property type="protein sequence ID" value="MDO1448172.1"/>
    <property type="molecule type" value="Genomic_DNA"/>
</dbReference>
<keyword evidence="9" id="KW-0406">Ion transport</keyword>
<keyword evidence="7 16" id="KW-0732">Signal</keyword>
<evidence type="ECO:0000256" key="10">
    <source>
        <dbReference type="ARBA" id="ARBA00023077"/>
    </source>
</evidence>
<dbReference type="SUPFAM" id="SSF56935">
    <property type="entry name" value="Porins"/>
    <property type="match status" value="1"/>
</dbReference>
<dbReference type="PROSITE" id="PS52016">
    <property type="entry name" value="TONB_DEPENDENT_REC_3"/>
    <property type="match status" value="1"/>
</dbReference>
<keyword evidence="10 15" id="KW-0798">TonB box</keyword>
<feature type="domain" description="TonB-dependent receptor plug" evidence="18">
    <location>
        <begin position="140"/>
        <end position="238"/>
    </location>
</feature>
<organism evidence="19 20">
    <name type="scientific">Rhodocytophaga aerolata</name>
    <dbReference type="NCBI Taxonomy" id="455078"/>
    <lineage>
        <taxon>Bacteria</taxon>
        <taxon>Pseudomonadati</taxon>
        <taxon>Bacteroidota</taxon>
        <taxon>Cytophagia</taxon>
        <taxon>Cytophagales</taxon>
        <taxon>Rhodocytophagaceae</taxon>
        <taxon>Rhodocytophaga</taxon>
    </lineage>
</organism>
<evidence type="ECO:0000256" key="6">
    <source>
        <dbReference type="ARBA" id="ARBA00022692"/>
    </source>
</evidence>
<feature type="chain" id="PRO_5047374299" evidence="16">
    <location>
        <begin position="30"/>
        <end position="813"/>
    </location>
</feature>
<dbReference type="RefSeq" id="WP_302038973.1">
    <property type="nucleotide sequence ID" value="NZ_JAUKPO010000010.1"/>
</dbReference>
<evidence type="ECO:0000256" key="3">
    <source>
        <dbReference type="ARBA" id="ARBA00022448"/>
    </source>
</evidence>
<keyword evidence="20" id="KW-1185">Reference proteome</keyword>
<evidence type="ECO:0000256" key="8">
    <source>
        <dbReference type="ARBA" id="ARBA00023004"/>
    </source>
</evidence>
<evidence type="ECO:0000256" key="2">
    <source>
        <dbReference type="ARBA" id="ARBA00009810"/>
    </source>
</evidence>
<dbReference type="PANTHER" id="PTHR32552">
    <property type="entry name" value="FERRICHROME IRON RECEPTOR-RELATED"/>
    <property type="match status" value="1"/>
</dbReference>
<dbReference type="SUPFAM" id="SSF49452">
    <property type="entry name" value="Starch-binding domain-like"/>
    <property type="match status" value="1"/>
</dbReference>
<evidence type="ECO:0000259" key="18">
    <source>
        <dbReference type="Pfam" id="PF07715"/>
    </source>
</evidence>
<comment type="subcellular location">
    <subcellularLocation>
        <location evidence="1 14">Cell outer membrane</location>
        <topology evidence="1 14">Multi-pass membrane protein</topology>
    </subcellularLocation>
</comment>
<dbReference type="Gene3D" id="2.60.40.1120">
    <property type="entry name" value="Carboxypeptidase-like, regulatory domain"/>
    <property type="match status" value="1"/>
</dbReference>
<keyword evidence="5" id="KW-0410">Iron transport</keyword>
<protein>
    <submittedName>
        <fullName evidence="19">TonB-dependent receptor</fullName>
    </submittedName>
</protein>
<accession>A0ABT8R7U1</accession>
<keyword evidence="8" id="KW-0408">Iron</keyword>
<evidence type="ECO:0000256" key="16">
    <source>
        <dbReference type="SAM" id="SignalP"/>
    </source>
</evidence>
<evidence type="ECO:0000259" key="17">
    <source>
        <dbReference type="Pfam" id="PF00593"/>
    </source>
</evidence>
<evidence type="ECO:0000256" key="15">
    <source>
        <dbReference type="RuleBase" id="RU003357"/>
    </source>
</evidence>
<evidence type="ECO:0000313" key="19">
    <source>
        <dbReference type="EMBL" id="MDO1448172.1"/>
    </source>
</evidence>
<evidence type="ECO:0000256" key="4">
    <source>
        <dbReference type="ARBA" id="ARBA00022452"/>
    </source>
</evidence>
<evidence type="ECO:0000256" key="5">
    <source>
        <dbReference type="ARBA" id="ARBA00022496"/>
    </source>
</evidence>